<keyword evidence="3" id="KW-1185">Reference proteome</keyword>
<name>A0ABQ9L1P3_HEVBR</name>
<dbReference type="Proteomes" id="UP001174677">
    <property type="component" value="Chromosome 15"/>
</dbReference>
<protein>
    <submittedName>
        <fullName evidence="2">Uncharacterized protein</fullName>
    </submittedName>
</protein>
<dbReference type="InterPro" id="IPR039300">
    <property type="entry name" value="JASON"/>
</dbReference>
<evidence type="ECO:0000256" key="1">
    <source>
        <dbReference type="SAM" id="MobiDB-lite"/>
    </source>
</evidence>
<evidence type="ECO:0000313" key="3">
    <source>
        <dbReference type="Proteomes" id="UP001174677"/>
    </source>
</evidence>
<feature type="region of interest" description="Disordered" evidence="1">
    <location>
        <begin position="84"/>
        <end position="123"/>
    </location>
</feature>
<comment type="caution">
    <text evidence="2">The sequence shown here is derived from an EMBL/GenBank/DDBJ whole genome shotgun (WGS) entry which is preliminary data.</text>
</comment>
<sequence>MGCFLACFGLSCKGKRRKPANRVQHGDHGFGSYEPLDSTSAVLDITGEPINSELRKKNKEQLNCKIRKKVSFNLNVRSYEPIPNEESTDHLWKTEEDENKEEISKETTKEDQSPSLAEGDLIATKMAPYPSNYRYRNCIDSYDEEYEESNLDDDDDDFDEDDESGGDIDDMGISQEEFSEKLMSLSASSNKRESSTEFSEETSENLKPLGDLNEGGLKSIGMNRNARSRSQYVHSVLNPVENLSQWKAVKAKGRSPVKCHRKENIALEQQVRKPTPPMQEIAVDASLSNWLFSSDSCQSRATSITKSSTIAPFLCKLHHQRKVHLAAHFRVEAEKICPLKISPIWRLDNKSYCSNPPSS</sequence>
<dbReference type="PANTHER" id="PTHR33318:SF16">
    <property type="entry name" value="FK506-BINDING NUCLEAR-LIKE PROTEIN"/>
    <property type="match status" value="1"/>
</dbReference>
<accession>A0ABQ9L1P3</accession>
<feature type="region of interest" description="Disordered" evidence="1">
    <location>
        <begin position="145"/>
        <end position="217"/>
    </location>
</feature>
<organism evidence="2 3">
    <name type="scientific">Hevea brasiliensis</name>
    <name type="common">Para rubber tree</name>
    <name type="synonym">Siphonia brasiliensis</name>
    <dbReference type="NCBI Taxonomy" id="3981"/>
    <lineage>
        <taxon>Eukaryota</taxon>
        <taxon>Viridiplantae</taxon>
        <taxon>Streptophyta</taxon>
        <taxon>Embryophyta</taxon>
        <taxon>Tracheophyta</taxon>
        <taxon>Spermatophyta</taxon>
        <taxon>Magnoliopsida</taxon>
        <taxon>eudicotyledons</taxon>
        <taxon>Gunneridae</taxon>
        <taxon>Pentapetalae</taxon>
        <taxon>rosids</taxon>
        <taxon>fabids</taxon>
        <taxon>Malpighiales</taxon>
        <taxon>Euphorbiaceae</taxon>
        <taxon>Crotonoideae</taxon>
        <taxon>Micrandreae</taxon>
        <taxon>Hevea</taxon>
    </lineage>
</organism>
<gene>
    <name evidence="2" type="ORF">P3X46_027492</name>
</gene>
<dbReference type="EMBL" id="JARPOI010000015">
    <property type="protein sequence ID" value="KAJ9154123.1"/>
    <property type="molecule type" value="Genomic_DNA"/>
</dbReference>
<dbReference type="PANTHER" id="PTHR33318">
    <property type="entry name" value="ASPARTYL/GLUTAMYL-TRNA(ASN/GLN) AMIDOTRANSFERASE SUBUNIT"/>
    <property type="match status" value="1"/>
</dbReference>
<proteinExistence type="predicted"/>
<evidence type="ECO:0000313" key="2">
    <source>
        <dbReference type="EMBL" id="KAJ9154123.1"/>
    </source>
</evidence>
<feature type="compositionally biased region" description="Basic and acidic residues" evidence="1">
    <location>
        <begin position="101"/>
        <end position="112"/>
    </location>
</feature>
<feature type="compositionally biased region" description="Acidic residues" evidence="1">
    <location>
        <begin position="145"/>
        <end position="170"/>
    </location>
</feature>
<reference evidence="2 3" key="1">
    <citation type="journal article" date="2023" name="Plant Biotechnol. J.">
        <title>Chromosome-level wild Hevea brasiliensis genome provides new tools for genomic-assisted breeding and valuable loci to elevate rubber yield.</title>
        <authorList>
            <person name="Cheng H."/>
            <person name="Song X."/>
            <person name="Hu Y."/>
            <person name="Wu T."/>
            <person name="Yang Q."/>
            <person name="An Z."/>
            <person name="Feng S."/>
            <person name="Deng Z."/>
            <person name="Wu W."/>
            <person name="Zeng X."/>
            <person name="Tu M."/>
            <person name="Wang X."/>
            <person name="Huang H."/>
        </authorList>
    </citation>
    <scope>NUCLEOTIDE SEQUENCE [LARGE SCALE GENOMIC DNA]</scope>
    <source>
        <strain evidence="2">MT/VB/25A 57/8</strain>
    </source>
</reference>